<dbReference type="RefSeq" id="WP_281832401.1">
    <property type="nucleotide sequence ID" value="NZ_BSDY01000001.1"/>
</dbReference>
<dbReference type="GO" id="GO:0016020">
    <property type="term" value="C:membrane"/>
    <property type="evidence" value="ECO:0007669"/>
    <property type="project" value="UniProtKB-SubCell"/>
</dbReference>
<dbReference type="PANTHER" id="PTHR30429">
    <property type="entry name" value="D-METHIONINE-BINDING LIPOPROTEIN METQ"/>
    <property type="match status" value="1"/>
</dbReference>
<keyword evidence="4" id="KW-0564">Palmitate</keyword>
<evidence type="ECO:0000256" key="3">
    <source>
        <dbReference type="ARBA" id="ARBA00023136"/>
    </source>
</evidence>
<evidence type="ECO:0000256" key="4">
    <source>
        <dbReference type="ARBA" id="ARBA00023139"/>
    </source>
</evidence>
<dbReference type="Gene3D" id="3.40.190.10">
    <property type="entry name" value="Periplasmic binding protein-like II"/>
    <property type="match status" value="2"/>
</dbReference>
<dbReference type="InterPro" id="IPR004872">
    <property type="entry name" value="Lipoprotein_NlpA"/>
</dbReference>
<proteinExistence type="inferred from homology"/>
<protein>
    <recommendedName>
        <fullName evidence="6">Lipoprotein</fullName>
    </recommendedName>
</protein>
<keyword evidence="3" id="KW-0472">Membrane</keyword>
<comment type="caution">
    <text evidence="8">The sequence shown here is derived from an EMBL/GenBank/DDBJ whole genome shotgun (WGS) entry which is preliminary data.</text>
</comment>
<evidence type="ECO:0000313" key="8">
    <source>
        <dbReference type="EMBL" id="GLI54619.1"/>
    </source>
</evidence>
<evidence type="ECO:0000256" key="6">
    <source>
        <dbReference type="PIRNR" id="PIRNR002854"/>
    </source>
</evidence>
<dbReference type="Pfam" id="PF03180">
    <property type="entry name" value="Lipoprotein_9"/>
    <property type="match status" value="1"/>
</dbReference>
<gene>
    <name evidence="8" type="ORF">PM10SUCC1_01340</name>
</gene>
<name>A0A9W6LLE3_9FUSO</name>
<sequence>MKRIFTLLTLAVVFLGVRNEASAFFGRKKASENTIRVGATPVPHAEILEVVKEQLAKEGYDLDIVEFTDYVTPNISLNDGALDANFFQHKPYLEAFSADRGLDLAVAGKVHVEPLGLYSEKIKNIEELPAGATIAIPNDPSNGARALILLEKAGLISINPEAGLKATEFDITDNPKGLKFKALEAAQLPRVLRDVDAAIINGNYALESDLNPVEDSILLEGADSPYSNIVAVKAGDQNNPKIAALIEALQSQEVKEFILGKYSGGVVPAF</sequence>
<evidence type="ECO:0000256" key="1">
    <source>
        <dbReference type="ARBA" id="ARBA00004635"/>
    </source>
</evidence>
<dbReference type="PANTHER" id="PTHR30429:SF0">
    <property type="entry name" value="METHIONINE-BINDING LIPOPROTEIN METQ"/>
    <property type="match status" value="1"/>
</dbReference>
<evidence type="ECO:0000313" key="9">
    <source>
        <dbReference type="Proteomes" id="UP001144471"/>
    </source>
</evidence>
<evidence type="ECO:0000256" key="7">
    <source>
        <dbReference type="SAM" id="SignalP"/>
    </source>
</evidence>
<comment type="subcellular location">
    <subcellularLocation>
        <location evidence="1">Membrane</location>
        <topology evidence="1">Lipid-anchor</topology>
    </subcellularLocation>
</comment>
<dbReference type="Proteomes" id="UP001144471">
    <property type="component" value="Unassembled WGS sequence"/>
</dbReference>
<dbReference type="EMBL" id="BSDY01000001">
    <property type="protein sequence ID" value="GLI54619.1"/>
    <property type="molecule type" value="Genomic_DNA"/>
</dbReference>
<evidence type="ECO:0000256" key="2">
    <source>
        <dbReference type="ARBA" id="ARBA00022729"/>
    </source>
</evidence>
<keyword evidence="2 7" id="KW-0732">Signal</keyword>
<feature type="signal peptide" evidence="7">
    <location>
        <begin position="1"/>
        <end position="23"/>
    </location>
</feature>
<keyword evidence="5 6" id="KW-0449">Lipoprotein</keyword>
<evidence type="ECO:0000256" key="5">
    <source>
        <dbReference type="ARBA" id="ARBA00023288"/>
    </source>
</evidence>
<organism evidence="8 9">
    <name type="scientific">Propionigenium maris DSM 9537</name>
    <dbReference type="NCBI Taxonomy" id="1123000"/>
    <lineage>
        <taxon>Bacteria</taxon>
        <taxon>Fusobacteriati</taxon>
        <taxon>Fusobacteriota</taxon>
        <taxon>Fusobacteriia</taxon>
        <taxon>Fusobacteriales</taxon>
        <taxon>Fusobacteriaceae</taxon>
        <taxon>Propionigenium</taxon>
    </lineage>
</organism>
<dbReference type="SUPFAM" id="SSF53850">
    <property type="entry name" value="Periplasmic binding protein-like II"/>
    <property type="match status" value="1"/>
</dbReference>
<accession>A0A9W6LLE3</accession>
<feature type="chain" id="PRO_5040756145" description="Lipoprotein" evidence="7">
    <location>
        <begin position="24"/>
        <end position="270"/>
    </location>
</feature>
<reference evidence="8" key="1">
    <citation type="submission" date="2022-12" db="EMBL/GenBank/DDBJ databases">
        <title>Reference genome sequencing for broad-spectrum identification of bacterial and archaeal isolates by mass spectrometry.</title>
        <authorList>
            <person name="Sekiguchi Y."/>
            <person name="Tourlousse D.M."/>
        </authorList>
    </citation>
    <scope>NUCLEOTIDE SEQUENCE</scope>
    <source>
        <strain evidence="8">10succ1</strain>
    </source>
</reference>
<comment type="similarity">
    <text evidence="6">Belongs to the nlpA lipoprotein family.</text>
</comment>
<dbReference type="AlphaFoldDB" id="A0A9W6LLE3"/>
<keyword evidence="9" id="KW-1185">Reference proteome</keyword>
<dbReference type="PIRSF" id="PIRSF002854">
    <property type="entry name" value="MetQ"/>
    <property type="match status" value="1"/>
</dbReference>
<dbReference type="CDD" id="cd13597">
    <property type="entry name" value="PBP2_lipoprotein_Tp32"/>
    <property type="match status" value="1"/>
</dbReference>